<feature type="region of interest" description="Disordered" evidence="1">
    <location>
        <begin position="1"/>
        <end position="25"/>
    </location>
</feature>
<dbReference type="InterPro" id="IPR039664">
    <property type="entry name" value="GRB/APBB1IP"/>
</dbReference>
<feature type="compositionally biased region" description="Low complexity" evidence="1">
    <location>
        <begin position="139"/>
        <end position="162"/>
    </location>
</feature>
<evidence type="ECO:0000313" key="3">
    <source>
        <dbReference type="Proteomes" id="UP001205998"/>
    </source>
</evidence>
<dbReference type="PANTHER" id="PTHR11243:SF15">
    <property type="entry name" value="RAS-ASSOCIATED AND PLECKSTRIN HOMOLOGY DOMAINS-CONTAINING PROTEIN 1"/>
    <property type="match status" value="1"/>
</dbReference>
<feature type="compositionally biased region" description="Polar residues" evidence="1">
    <location>
        <begin position="202"/>
        <end position="213"/>
    </location>
</feature>
<dbReference type="PANTHER" id="PTHR11243">
    <property type="entry name" value="GROWTH FACTOR RECEPTOR-BOUND PROTEIN"/>
    <property type="match status" value="1"/>
</dbReference>
<sequence>MEQVSDDELDHAAEEDSDKEDQDLDKMFGAWLGELDKLTQSLDDGRHPGKVQKAPLREETNLANFSYRFSMYNINEAINQGEPVDLDALMADLCSIEQELSTIGKPSSSSSSSSSSFSSSSSSSGRPADPKSRQRAAHARSASARQAGGSSGGSACSSSHASPAGTVRVGGGQSRPMVSNFSLDDITAQLEQASRSMDEAARQTSESSMSNSLRRAGSVGGTSDQEVRSVSRSSHSSVNSVSASSMDSLDIRGQEGEAQNQANTEGAAF</sequence>
<feature type="compositionally biased region" description="Low complexity" evidence="1">
    <location>
        <begin position="228"/>
        <end position="248"/>
    </location>
</feature>
<dbReference type="GO" id="GO:0005829">
    <property type="term" value="C:cytosol"/>
    <property type="evidence" value="ECO:0007669"/>
    <property type="project" value="TreeGrafter"/>
</dbReference>
<gene>
    <name evidence="2" type="ORF">C0J50_21972</name>
</gene>
<proteinExistence type="predicted"/>
<dbReference type="AlphaFoldDB" id="A0AAD5AMD8"/>
<comment type="caution">
    <text evidence="2">The sequence shown here is derived from an EMBL/GenBank/DDBJ whole genome shotgun (WGS) entry which is preliminary data.</text>
</comment>
<organism evidence="2 3">
    <name type="scientific">Silurus asotus</name>
    <name type="common">Amur catfish</name>
    <name type="synonym">Parasilurus asotus</name>
    <dbReference type="NCBI Taxonomy" id="30991"/>
    <lineage>
        <taxon>Eukaryota</taxon>
        <taxon>Metazoa</taxon>
        <taxon>Chordata</taxon>
        <taxon>Craniata</taxon>
        <taxon>Vertebrata</taxon>
        <taxon>Euteleostomi</taxon>
        <taxon>Actinopterygii</taxon>
        <taxon>Neopterygii</taxon>
        <taxon>Teleostei</taxon>
        <taxon>Ostariophysi</taxon>
        <taxon>Siluriformes</taxon>
        <taxon>Siluridae</taxon>
        <taxon>Silurus</taxon>
    </lineage>
</organism>
<dbReference type="Proteomes" id="UP001205998">
    <property type="component" value="Unassembled WGS sequence"/>
</dbReference>
<dbReference type="EMBL" id="MU551695">
    <property type="protein sequence ID" value="KAI5618384.1"/>
    <property type="molecule type" value="Genomic_DNA"/>
</dbReference>
<feature type="region of interest" description="Disordered" evidence="1">
    <location>
        <begin position="102"/>
        <end position="269"/>
    </location>
</feature>
<evidence type="ECO:0000256" key="1">
    <source>
        <dbReference type="SAM" id="MobiDB-lite"/>
    </source>
</evidence>
<feature type="compositionally biased region" description="Acidic residues" evidence="1">
    <location>
        <begin position="1"/>
        <end position="23"/>
    </location>
</feature>
<feature type="compositionally biased region" description="Polar residues" evidence="1">
    <location>
        <begin position="257"/>
        <end position="269"/>
    </location>
</feature>
<reference evidence="2" key="1">
    <citation type="submission" date="2018-07" db="EMBL/GenBank/DDBJ databases">
        <title>Comparative genomics of catfishes provides insights into carnivory and benthic adaptation.</title>
        <authorList>
            <person name="Zhang Y."/>
            <person name="Wang D."/>
            <person name="Peng Z."/>
            <person name="Zheng S."/>
            <person name="Shao F."/>
            <person name="Tao W."/>
        </authorList>
    </citation>
    <scope>NUCLEOTIDE SEQUENCE</scope>
    <source>
        <strain evidence="2">Chongqing</strain>
    </source>
</reference>
<name>A0AAD5AMD8_SILAS</name>
<dbReference type="GO" id="GO:0005886">
    <property type="term" value="C:plasma membrane"/>
    <property type="evidence" value="ECO:0007669"/>
    <property type="project" value="TreeGrafter"/>
</dbReference>
<protein>
    <submittedName>
        <fullName evidence="2">Ras-associated and pleckstrin-likey domains-containing protein 1 isoform X4</fullName>
    </submittedName>
</protein>
<evidence type="ECO:0000313" key="2">
    <source>
        <dbReference type="EMBL" id="KAI5618384.1"/>
    </source>
</evidence>
<feature type="compositionally biased region" description="Low complexity" evidence="1">
    <location>
        <begin position="107"/>
        <end position="124"/>
    </location>
</feature>
<keyword evidence="3" id="KW-1185">Reference proteome</keyword>
<accession>A0AAD5AMD8</accession>